<keyword evidence="4" id="KW-0804">Transcription</keyword>
<name>A0A6B2JWU2_9RHOB</name>
<dbReference type="PANTHER" id="PTHR30537">
    <property type="entry name" value="HTH-TYPE TRANSCRIPTIONAL REGULATOR"/>
    <property type="match status" value="1"/>
</dbReference>
<keyword evidence="2" id="KW-0805">Transcription regulation</keyword>
<dbReference type="Gene3D" id="1.10.10.10">
    <property type="entry name" value="Winged helix-like DNA-binding domain superfamily/Winged helix DNA-binding domain"/>
    <property type="match status" value="1"/>
</dbReference>
<dbReference type="PANTHER" id="PTHR30537:SF3">
    <property type="entry name" value="TRANSCRIPTIONAL REGULATORY PROTEIN"/>
    <property type="match status" value="1"/>
</dbReference>
<dbReference type="InterPro" id="IPR000847">
    <property type="entry name" value="LysR_HTH_N"/>
</dbReference>
<dbReference type="InterPro" id="IPR058163">
    <property type="entry name" value="LysR-type_TF_proteobact-type"/>
</dbReference>
<dbReference type="PROSITE" id="PS50931">
    <property type="entry name" value="HTH_LYSR"/>
    <property type="match status" value="1"/>
</dbReference>
<keyword evidence="7" id="KW-1185">Reference proteome</keyword>
<dbReference type="InterPro" id="IPR005119">
    <property type="entry name" value="LysR_subst-bd"/>
</dbReference>
<dbReference type="InterPro" id="IPR036390">
    <property type="entry name" value="WH_DNA-bd_sf"/>
</dbReference>
<comment type="similarity">
    <text evidence="1">Belongs to the LysR transcriptional regulatory family.</text>
</comment>
<dbReference type="PRINTS" id="PR00039">
    <property type="entry name" value="HTHLYSR"/>
</dbReference>
<evidence type="ECO:0000259" key="5">
    <source>
        <dbReference type="PROSITE" id="PS50931"/>
    </source>
</evidence>
<dbReference type="Proteomes" id="UP000474757">
    <property type="component" value="Unassembled WGS sequence"/>
</dbReference>
<keyword evidence="3" id="KW-0238">DNA-binding</keyword>
<comment type="caution">
    <text evidence="6">The sequence shown here is derived from an EMBL/GenBank/DDBJ whole genome shotgun (WGS) entry which is preliminary data.</text>
</comment>
<accession>A0A6B2JWU2</accession>
<evidence type="ECO:0000313" key="6">
    <source>
        <dbReference type="EMBL" id="NDV02600.1"/>
    </source>
</evidence>
<dbReference type="Pfam" id="PF03466">
    <property type="entry name" value="LysR_substrate"/>
    <property type="match status" value="1"/>
</dbReference>
<dbReference type="AlphaFoldDB" id="A0A6B2JWU2"/>
<dbReference type="InterPro" id="IPR036388">
    <property type="entry name" value="WH-like_DNA-bd_sf"/>
</dbReference>
<reference evidence="6 7" key="1">
    <citation type="submission" date="2020-02" db="EMBL/GenBank/DDBJ databases">
        <title>Pseudoroseicyclus tamarix, sp. nov., isolated from offshore sediment of a Tamarix chinensis forest.</title>
        <authorList>
            <person name="Gai Y."/>
        </authorList>
    </citation>
    <scope>NUCLEOTIDE SEQUENCE [LARGE SCALE GENOMIC DNA]</scope>
    <source>
        <strain evidence="6 7">CLL3-39</strain>
    </source>
</reference>
<evidence type="ECO:0000313" key="7">
    <source>
        <dbReference type="Proteomes" id="UP000474757"/>
    </source>
</evidence>
<dbReference type="Pfam" id="PF00126">
    <property type="entry name" value="HTH_1"/>
    <property type="match status" value="1"/>
</dbReference>
<feature type="domain" description="HTH lysR-type" evidence="5">
    <location>
        <begin position="6"/>
        <end position="63"/>
    </location>
</feature>
<proteinExistence type="inferred from homology"/>
<protein>
    <submittedName>
        <fullName evidence="6">LysR family transcriptional regulator</fullName>
    </submittedName>
</protein>
<dbReference type="GO" id="GO:0003700">
    <property type="term" value="F:DNA-binding transcription factor activity"/>
    <property type="evidence" value="ECO:0007669"/>
    <property type="project" value="InterPro"/>
</dbReference>
<dbReference type="GO" id="GO:0006351">
    <property type="term" value="P:DNA-templated transcription"/>
    <property type="evidence" value="ECO:0007669"/>
    <property type="project" value="TreeGrafter"/>
</dbReference>
<dbReference type="EMBL" id="JAAGAB010000004">
    <property type="protein sequence ID" value="NDV02600.1"/>
    <property type="molecule type" value="Genomic_DNA"/>
</dbReference>
<evidence type="ECO:0000256" key="1">
    <source>
        <dbReference type="ARBA" id="ARBA00009437"/>
    </source>
</evidence>
<sequence length="298" mass="32358">MDIADLDWSLMRAFLAVAEEGSLSAAARRLGQSQPTLGRQVKALERALGAELFSRVPKGLEPTSTAAALLPHAQAMRAAMGQVALAAAAGDARPSGTVRLTASDAVCTWRLPPVIAALREAEPGIEIELVPSDSSSNLLYREADIALRMYRPRQMDLIARHIADVPLALFAAQSYVDRKGLPTTLEELRGHDLVGFDRNTALLEGFRALGLPAEEGWFPVRCDDNIVNWALTRAGCGIGVGQRAIGRADPALVEMPLPLDLPPLPVWLTSHEAMRRTPRIARTWDLLVELLRPVFRDG</sequence>
<dbReference type="GO" id="GO:0043565">
    <property type="term" value="F:sequence-specific DNA binding"/>
    <property type="evidence" value="ECO:0007669"/>
    <property type="project" value="TreeGrafter"/>
</dbReference>
<dbReference type="SUPFAM" id="SSF46785">
    <property type="entry name" value="Winged helix' DNA-binding domain"/>
    <property type="match status" value="1"/>
</dbReference>
<evidence type="ECO:0000256" key="4">
    <source>
        <dbReference type="ARBA" id="ARBA00023163"/>
    </source>
</evidence>
<organism evidence="6 7">
    <name type="scientific">Pseudoroseicyclus tamaricis</name>
    <dbReference type="NCBI Taxonomy" id="2705421"/>
    <lineage>
        <taxon>Bacteria</taxon>
        <taxon>Pseudomonadati</taxon>
        <taxon>Pseudomonadota</taxon>
        <taxon>Alphaproteobacteria</taxon>
        <taxon>Rhodobacterales</taxon>
        <taxon>Paracoccaceae</taxon>
        <taxon>Pseudoroseicyclus</taxon>
    </lineage>
</organism>
<evidence type="ECO:0000256" key="3">
    <source>
        <dbReference type="ARBA" id="ARBA00023125"/>
    </source>
</evidence>
<dbReference type="SUPFAM" id="SSF53850">
    <property type="entry name" value="Periplasmic binding protein-like II"/>
    <property type="match status" value="1"/>
</dbReference>
<dbReference type="RefSeq" id="WP_163895716.1">
    <property type="nucleotide sequence ID" value="NZ_JAAFYS010000004.1"/>
</dbReference>
<gene>
    <name evidence="6" type="ORF">GZA08_16645</name>
</gene>
<dbReference type="Gene3D" id="3.40.190.290">
    <property type="match status" value="1"/>
</dbReference>
<evidence type="ECO:0000256" key="2">
    <source>
        <dbReference type="ARBA" id="ARBA00023015"/>
    </source>
</evidence>